<gene>
    <name evidence="1" type="ORF">SEA_WEASELS2_274</name>
</gene>
<reference evidence="2" key="1">
    <citation type="submission" date="2016-08" db="EMBL/GenBank/DDBJ databases">
        <authorList>
            <person name="Seilhamer J.J."/>
        </authorList>
    </citation>
    <scope>NUCLEOTIDE SEQUENCE [LARGE SCALE GENOMIC DNA]</scope>
</reference>
<keyword evidence="2" id="KW-1185">Reference proteome</keyword>
<protein>
    <submittedName>
        <fullName evidence="1">Uncharacterized protein</fullName>
    </submittedName>
</protein>
<name>A0A1I9SAP6_9CAUD</name>
<dbReference type="EMBL" id="KX774321">
    <property type="protein sequence ID" value="AOZ63852.1"/>
    <property type="molecule type" value="Genomic_DNA"/>
</dbReference>
<evidence type="ECO:0000313" key="1">
    <source>
        <dbReference type="EMBL" id="AOZ63852.1"/>
    </source>
</evidence>
<proteinExistence type="predicted"/>
<evidence type="ECO:0000313" key="2">
    <source>
        <dbReference type="Proteomes" id="UP000224902"/>
    </source>
</evidence>
<accession>A0A1I9SAP6</accession>
<organism evidence="1 2">
    <name type="scientific">Rhodococcus phage Weasels2</name>
    <dbReference type="NCBI Taxonomy" id="1897437"/>
    <lineage>
        <taxon>Viruses</taxon>
        <taxon>Duplodnaviria</taxon>
        <taxon>Heunggongvirae</taxon>
        <taxon>Uroviricota</taxon>
        <taxon>Caudoviricetes</taxon>
        <taxon>Weaselvirus</taxon>
        <taxon>Weaselvirus weasel</taxon>
    </lineage>
</organism>
<dbReference type="Proteomes" id="UP000224902">
    <property type="component" value="Segment"/>
</dbReference>
<sequence>MAKIRIMVYSEATGTPARCIAEDSMDMLKLYLALKGRLLNAESGYRVVWHKIKDALTGYEYTSDCSFDLYLDGVKEETYQIEY</sequence>